<evidence type="ECO:0000313" key="1">
    <source>
        <dbReference type="EMBL" id="MBB4621455.1"/>
    </source>
</evidence>
<dbReference type="RefSeq" id="WP_183669737.1">
    <property type="nucleotide sequence ID" value="NZ_BMPB01000002.1"/>
</dbReference>
<sequence>MKKVFIMAIAAISLIGCNKDEEGINNDDAVVNLRIHVDKTVTKAIETGHPSKQTYAPKIYSALVIPYNSYGVSLGEIKLTDDQLGKALYGNYILAGTTVDSNTQPEGVTIGMPAGTTHVDVLLNRPSTDDGTTNINYFNYRDNKGKGDNPYKEGTDNFERVTLVTKDYGRGTALEGHLDSNTTGKDGKPVYKMTYEVSPSLARLEVYGGIQVAEEEEWKDYFGRKWKTMPKTDMETKFDEAARTKYGIVVGTGTSGNGFPDDKAYIPDHYWHVQAGKTLSQPEKNTEYIMGGSKGTVATEAEIDDDTNNIDFGWVLVPDFGTLPNAESVKWFPNYYYAVDVEEIYVNNIKVRDASRDPFMLPWPGSEAAAGWPDWYKAYHEKGWHTAGTSENNTFLCMGNMWDRIVGSNANVIKVQYPSVTSLGTKDEMEIYVGKTTPVTDKGQYWNTTIGGGASANRNIGIVKDKTSAFQIYAQSSNRTTKEALANELPHVILKVKAYESKTAYESTEKEKYASGKEFITMKVFTVNGSVNNDFLTSFQAGYIYRIDLNSLISAFVGKIPVPGGVATVDPKDPIDPDPEMPGVNVVVSVKVNPWKVTDITPSI</sequence>
<keyword evidence="2" id="KW-1185">Reference proteome</keyword>
<organism evidence="1 2">
    <name type="scientific">Parabacteroides faecis</name>
    <dbReference type="NCBI Taxonomy" id="1217282"/>
    <lineage>
        <taxon>Bacteria</taxon>
        <taxon>Pseudomonadati</taxon>
        <taxon>Bacteroidota</taxon>
        <taxon>Bacteroidia</taxon>
        <taxon>Bacteroidales</taxon>
        <taxon>Tannerellaceae</taxon>
        <taxon>Parabacteroides</taxon>
    </lineage>
</organism>
<dbReference type="PROSITE" id="PS51257">
    <property type="entry name" value="PROKAR_LIPOPROTEIN"/>
    <property type="match status" value="1"/>
</dbReference>
<evidence type="ECO:0000313" key="2">
    <source>
        <dbReference type="Proteomes" id="UP000533637"/>
    </source>
</evidence>
<dbReference type="EMBL" id="JACHOC010000002">
    <property type="protein sequence ID" value="MBB4621455.1"/>
    <property type="molecule type" value="Genomic_DNA"/>
</dbReference>
<name>A0ABR6KIW0_9BACT</name>
<accession>A0ABR6KIW0</accession>
<comment type="caution">
    <text evidence="1">The sequence shown here is derived from an EMBL/GenBank/DDBJ whole genome shotgun (WGS) entry which is preliminary data.</text>
</comment>
<dbReference type="Proteomes" id="UP000533637">
    <property type="component" value="Unassembled WGS sequence"/>
</dbReference>
<evidence type="ECO:0008006" key="3">
    <source>
        <dbReference type="Google" id="ProtNLM"/>
    </source>
</evidence>
<reference evidence="1 2" key="1">
    <citation type="submission" date="2020-08" db="EMBL/GenBank/DDBJ databases">
        <title>Genomic Encyclopedia of Type Strains, Phase IV (KMG-IV): sequencing the most valuable type-strain genomes for metagenomic binning, comparative biology and taxonomic classification.</title>
        <authorList>
            <person name="Goeker M."/>
        </authorList>
    </citation>
    <scope>NUCLEOTIDE SEQUENCE [LARGE SCALE GENOMIC DNA]</scope>
    <source>
        <strain evidence="1 2">DSM 102983</strain>
    </source>
</reference>
<proteinExistence type="predicted"/>
<protein>
    <recommendedName>
        <fullName evidence="3">Fimbrial subunit protein C-terminal domain-containing protein</fullName>
    </recommendedName>
</protein>
<gene>
    <name evidence="1" type="ORF">GGQ57_001349</name>
</gene>